<feature type="domain" description="STAS" evidence="3">
    <location>
        <begin position="1"/>
        <end position="110"/>
    </location>
</feature>
<dbReference type="PROSITE" id="PS50801">
    <property type="entry name" value="STAS"/>
    <property type="match status" value="1"/>
</dbReference>
<dbReference type="GO" id="GO:0043856">
    <property type="term" value="F:anti-sigma factor antagonist activity"/>
    <property type="evidence" value="ECO:0007669"/>
    <property type="project" value="InterPro"/>
</dbReference>
<comment type="similarity">
    <text evidence="1 2">Belongs to the anti-sigma-factor antagonist family.</text>
</comment>
<evidence type="ECO:0000313" key="6">
    <source>
        <dbReference type="Proteomes" id="UP000297352"/>
    </source>
</evidence>
<comment type="caution">
    <text evidence="4">The sequence shown here is derived from an EMBL/GenBank/DDBJ whole genome shotgun (WGS) entry which is preliminary data.</text>
</comment>
<dbReference type="Proteomes" id="UP001209694">
    <property type="component" value="Unassembled WGS sequence"/>
</dbReference>
<dbReference type="InterPro" id="IPR002645">
    <property type="entry name" value="STAS_dom"/>
</dbReference>
<dbReference type="RefSeq" id="WP_100715784.1">
    <property type="nucleotide sequence ID" value="NZ_JAIZBN010000001.1"/>
</dbReference>
<dbReference type="Pfam" id="PF01740">
    <property type="entry name" value="STAS"/>
    <property type="match status" value="1"/>
</dbReference>
<reference evidence="5" key="2">
    <citation type="journal article" date="2019" name="PLoS Negl. Trop. Dis.">
        <title>Revisiting the worldwide diversity of Leptospira species in the environment.</title>
        <authorList>
            <person name="Vincent A.T."/>
            <person name="Schiettekatte O."/>
            <person name="Bourhy P."/>
            <person name="Veyrier F.J."/>
            <person name="Picardeau M."/>
        </authorList>
    </citation>
    <scope>NUCLEOTIDE SEQUENCE</scope>
    <source>
        <strain evidence="5">201702449</strain>
    </source>
</reference>
<dbReference type="SUPFAM" id="SSF52091">
    <property type="entry name" value="SpoIIaa-like"/>
    <property type="match status" value="1"/>
</dbReference>
<organism evidence="4 7">
    <name type="scientific">Leptospira levettii</name>
    <dbReference type="NCBI Taxonomy" id="2023178"/>
    <lineage>
        <taxon>Bacteria</taxon>
        <taxon>Pseudomonadati</taxon>
        <taxon>Spirochaetota</taxon>
        <taxon>Spirochaetia</taxon>
        <taxon>Leptospirales</taxon>
        <taxon>Leptospiraceae</taxon>
        <taxon>Leptospira</taxon>
    </lineage>
</organism>
<name>A0A2N0AXB2_9LEPT</name>
<proteinExistence type="inferred from homology"/>
<evidence type="ECO:0000259" key="3">
    <source>
        <dbReference type="PROSITE" id="PS50801"/>
    </source>
</evidence>
<reference evidence="4" key="3">
    <citation type="submission" date="2022-06" db="EMBL/GenBank/DDBJ databases">
        <title>Leptospira isolates from biofilms formed at urban environments.</title>
        <authorList>
            <person name="Ribeiro P.S."/>
            <person name="Sousa T."/>
            <person name="Carvalho N."/>
            <person name="Aburjaile F."/>
            <person name="Neves F."/>
            <person name="Oliveira D."/>
            <person name="Blanco L."/>
            <person name="Lima J."/>
            <person name="Costa F."/>
            <person name="Brenig B."/>
            <person name="Soares S."/>
            <person name="Ramos R."/>
            <person name="Goes-Neto A."/>
            <person name="Matiuzzi M."/>
            <person name="Azevedo V."/>
            <person name="Ristow P."/>
        </authorList>
    </citation>
    <scope>NUCLEOTIDE SEQUENCE</scope>
    <source>
        <strain evidence="4">VSF7</strain>
    </source>
</reference>
<protein>
    <recommendedName>
        <fullName evidence="2">Anti-sigma factor antagonist</fullName>
    </recommendedName>
</protein>
<dbReference type="AlphaFoldDB" id="A0A2N0AXB2"/>
<dbReference type="EMBL" id="JAMQQD010000002">
    <property type="protein sequence ID" value="MCW7514589.1"/>
    <property type="molecule type" value="Genomic_DNA"/>
</dbReference>
<accession>A0A2N0AXB2</accession>
<gene>
    <name evidence="5" type="ORF">EHQ60_04790</name>
    <name evidence="4" type="ORF">ND810_05430</name>
</gene>
<dbReference type="InterPro" id="IPR036513">
    <property type="entry name" value="STAS_dom_sf"/>
</dbReference>
<sequence>MEYTESKSNGIVVLKLFGNLDMLNAGILKERIKESASQSEHRFIFDLEGVSFIDSSGFGLIMSLNDKLTELGGGLRIVNVSKTIRQIFRISKISSVIQIFESTEEAIESFHS</sequence>
<evidence type="ECO:0000313" key="5">
    <source>
        <dbReference type="EMBL" id="TGL73382.1"/>
    </source>
</evidence>
<dbReference type="PANTHER" id="PTHR33495:SF2">
    <property type="entry name" value="ANTI-SIGMA FACTOR ANTAGONIST TM_1081-RELATED"/>
    <property type="match status" value="1"/>
</dbReference>
<dbReference type="PANTHER" id="PTHR33495">
    <property type="entry name" value="ANTI-SIGMA FACTOR ANTAGONIST TM_1081-RELATED-RELATED"/>
    <property type="match status" value="1"/>
</dbReference>
<dbReference type="Proteomes" id="UP000297352">
    <property type="component" value="Unassembled WGS sequence"/>
</dbReference>
<reference evidence="5" key="1">
    <citation type="submission" date="2018-10" db="EMBL/GenBank/DDBJ databases">
        <authorList>
            <person name="Vincent A.T."/>
            <person name="Schiettekatte O."/>
            <person name="Bourhy P."/>
            <person name="Veyrier F.J."/>
            <person name="Picardeau M."/>
        </authorList>
    </citation>
    <scope>NUCLEOTIDE SEQUENCE</scope>
    <source>
        <strain evidence="5">201702449</strain>
    </source>
</reference>
<dbReference type="InterPro" id="IPR003658">
    <property type="entry name" value="Anti-sigma_ant"/>
</dbReference>
<evidence type="ECO:0000256" key="1">
    <source>
        <dbReference type="ARBA" id="ARBA00009013"/>
    </source>
</evidence>
<dbReference type="EMBL" id="RQGI01000018">
    <property type="protein sequence ID" value="TGL73382.1"/>
    <property type="molecule type" value="Genomic_DNA"/>
</dbReference>
<evidence type="ECO:0000313" key="4">
    <source>
        <dbReference type="EMBL" id="MCW7514589.1"/>
    </source>
</evidence>
<evidence type="ECO:0000313" key="7">
    <source>
        <dbReference type="Proteomes" id="UP001209694"/>
    </source>
</evidence>
<keyword evidence="6" id="KW-1185">Reference proteome</keyword>
<evidence type="ECO:0000256" key="2">
    <source>
        <dbReference type="RuleBase" id="RU003749"/>
    </source>
</evidence>
<dbReference type="NCBIfam" id="TIGR00377">
    <property type="entry name" value="ant_ant_sig"/>
    <property type="match status" value="1"/>
</dbReference>
<dbReference type="GeneID" id="93340128"/>
<dbReference type="CDD" id="cd07043">
    <property type="entry name" value="STAS_anti-anti-sigma_factors"/>
    <property type="match status" value="1"/>
</dbReference>
<dbReference type="Gene3D" id="3.30.750.24">
    <property type="entry name" value="STAS domain"/>
    <property type="match status" value="1"/>
</dbReference>